<proteinExistence type="predicted"/>
<name>A0A2W5MU25_9BACT</name>
<comment type="caution">
    <text evidence="1">The sequence shown here is derived from an EMBL/GenBank/DDBJ whole genome shotgun (WGS) entry which is preliminary data.</text>
</comment>
<protein>
    <recommendedName>
        <fullName evidence="3">YbjN domain-containing protein</fullName>
    </recommendedName>
</protein>
<dbReference type="Pfam" id="PF10722">
    <property type="entry name" value="YbjN"/>
    <property type="match status" value="1"/>
</dbReference>
<dbReference type="AlphaFoldDB" id="A0A2W5MU25"/>
<dbReference type="InterPro" id="IPR019660">
    <property type="entry name" value="Put_sensory_transdc_reg_YbjN"/>
</dbReference>
<evidence type="ECO:0000313" key="1">
    <source>
        <dbReference type="EMBL" id="PZQ43878.1"/>
    </source>
</evidence>
<reference evidence="1 2" key="1">
    <citation type="submission" date="2017-08" db="EMBL/GenBank/DDBJ databases">
        <title>Infants hospitalized years apart are colonized by the same room-sourced microbial strains.</title>
        <authorList>
            <person name="Brooks B."/>
            <person name="Olm M.R."/>
            <person name="Firek B.A."/>
            <person name="Baker R."/>
            <person name="Thomas B.C."/>
            <person name="Morowitz M.J."/>
            <person name="Banfield J.F."/>
        </authorList>
    </citation>
    <scope>NUCLEOTIDE SEQUENCE [LARGE SCALE GENOMIC DNA]</scope>
    <source>
        <strain evidence="1">S2_005_002_R2_29</strain>
    </source>
</reference>
<evidence type="ECO:0000313" key="2">
    <source>
        <dbReference type="Proteomes" id="UP000249417"/>
    </source>
</evidence>
<gene>
    <name evidence="1" type="ORF">DI551_11245</name>
</gene>
<evidence type="ECO:0008006" key="3">
    <source>
        <dbReference type="Google" id="ProtNLM"/>
    </source>
</evidence>
<dbReference type="CDD" id="cd17033">
    <property type="entry name" value="DR1245-like"/>
    <property type="match status" value="1"/>
</dbReference>
<sequence>MSNVASENEIFEDVSNPLDSVEDILHANEWTFDRMTEDELTVQITGKMGEYTLQFHWQEEYSAMRFSCLFDLDIKLEALDEAAKTMTSINSGLWLGHFDMHEKSQTPCFRHTTLFRGQTHTSGAEHIEDLVDIALAECERFYPVFDLLSRGLPSSMADMDLALMPAAGES</sequence>
<dbReference type="EMBL" id="QFQB01000123">
    <property type="protein sequence ID" value="PZQ43878.1"/>
    <property type="molecule type" value="Genomic_DNA"/>
</dbReference>
<dbReference type="Proteomes" id="UP000249417">
    <property type="component" value="Unassembled WGS sequence"/>
</dbReference>
<accession>A0A2W5MU25</accession>
<organism evidence="1 2">
    <name type="scientific">Micavibrio aeruginosavorus</name>
    <dbReference type="NCBI Taxonomy" id="349221"/>
    <lineage>
        <taxon>Bacteria</taxon>
        <taxon>Pseudomonadati</taxon>
        <taxon>Bdellovibrionota</taxon>
        <taxon>Bdellovibrionia</taxon>
        <taxon>Bdellovibrionales</taxon>
        <taxon>Pseudobdellovibrionaceae</taxon>
        <taxon>Micavibrio</taxon>
    </lineage>
</organism>